<name>A0A8J2TL49_9FLAO</name>
<proteinExistence type="predicted"/>
<dbReference type="RefSeq" id="WP_188604368.1">
    <property type="nucleotide sequence ID" value="NZ_BMIC01000001.1"/>
</dbReference>
<dbReference type="Proteomes" id="UP000598120">
    <property type="component" value="Unassembled WGS sequence"/>
</dbReference>
<dbReference type="InterPro" id="IPR032466">
    <property type="entry name" value="Metal_Hydrolase"/>
</dbReference>
<comment type="caution">
    <text evidence="2">The sequence shown here is derived from an EMBL/GenBank/DDBJ whole genome shotgun (WGS) entry which is preliminary data.</text>
</comment>
<keyword evidence="1" id="KW-0812">Transmembrane</keyword>
<keyword evidence="1" id="KW-0472">Membrane</keyword>
<sequence length="609" mass="71714">MPQANKPPIINCHVHTFTGDYVPPFLAKTYLPEPIHRIFSMRFIIMCIRWYYDVVKPLFFKNRYKWLKRKTYEFQIFIKRHYILGIIKLIVETYLIVAIFYYLGTWFLDIDYQYKNIIQQWLVKALVFLKESGLIIVVPSLFFKIVFFIIILIVFKSIRNLVFALLRQFKILPGKHFTDLFFRYVQIGLFSKYKTQKGIYDKLKKQYPVNTHFVGLPMDMQFMDAGNLKKGFTIQTQMQGILDIKKRPQDRDTFHPFVFADPRRMADKTYFNYTIEPKTGNVLLTKGCLMQQYLEDHNFAGIKIYPALGYYPFDEALLPLWKYCVQNNLPVMSHCIKGTIFYRGKKKPIWDNHQIFTEGKIDSTKFKATTNQDDDEHNVDFDFNADYITQDDKALHLNEVKNIDFANNFTNPLNYLCLLDEKLLYKVIKQSTNASQLQQLFPCDEANTTVQKGKGLSSLKLCFAHFGGDDQWKRFLESDRDNYTSQLILQPQKGIDFFKNANGEDSPGKLAYIWKYVDWYTIICSIMLQYKNVYADISYILHDEVILPLLKQTLSNDGLKPKVLYGSDFYVVRNHKSDKAILADMRAGLTENEFDQIARYNPKTYLNLP</sequence>
<dbReference type="AlphaFoldDB" id="A0A8J2TL49"/>
<feature type="transmembrane region" description="Helical" evidence="1">
    <location>
        <begin position="81"/>
        <end position="103"/>
    </location>
</feature>
<feature type="transmembrane region" description="Helical" evidence="1">
    <location>
        <begin position="39"/>
        <end position="60"/>
    </location>
</feature>
<gene>
    <name evidence="2" type="ORF">GCM10011531_00840</name>
</gene>
<keyword evidence="1" id="KW-1133">Transmembrane helix</keyword>
<evidence type="ECO:0000313" key="2">
    <source>
        <dbReference type="EMBL" id="GFZ76030.1"/>
    </source>
</evidence>
<reference evidence="2 3" key="1">
    <citation type="journal article" date="2014" name="Int. J. Syst. Evol. Microbiol.">
        <title>Complete genome sequence of Corynebacterium casei LMG S-19264T (=DSM 44701T), isolated from a smear-ripened cheese.</title>
        <authorList>
            <consortium name="US DOE Joint Genome Institute (JGI-PGF)"/>
            <person name="Walter F."/>
            <person name="Albersmeier A."/>
            <person name="Kalinowski J."/>
            <person name="Ruckert C."/>
        </authorList>
    </citation>
    <scope>NUCLEOTIDE SEQUENCE [LARGE SCALE GENOMIC DNA]</scope>
    <source>
        <strain evidence="2 3">CGMCC 1.15295</strain>
    </source>
</reference>
<feature type="transmembrane region" description="Helical" evidence="1">
    <location>
        <begin position="134"/>
        <end position="155"/>
    </location>
</feature>
<evidence type="ECO:0000256" key="1">
    <source>
        <dbReference type="SAM" id="Phobius"/>
    </source>
</evidence>
<organism evidence="2 3">
    <name type="scientific">Aquaticitalea lipolytica</name>
    <dbReference type="NCBI Taxonomy" id="1247562"/>
    <lineage>
        <taxon>Bacteria</taxon>
        <taxon>Pseudomonadati</taxon>
        <taxon>Bacteroidota</taxon>
        <taxon>Flavobacteriia</taxon>
        <taxon>Flavobacteriales</taxon>
        <taxon>Flavobacteriaceae</taxon>
        <taxon>Aquaticitalea</taxon>
    </lineage>
</organism>
<dbReference type="EMBL" id="BMIC01000001">
    <property type="protein sequence ID" value="GFZ76030.1"/>
    <property type="molecule type" value="Genomic_DNA"/>
</dbReference>
<evidence type="ECO:0000313" key="3">
    <source>
        <dbReference type="Proteomes" id="UP000598120"/>
    </source>
</evidence>
<dbReference type="Gene3D" id="3.20.20.140">
    <property type="entry name" value="Metal-dependent hydrolases"/>
    <property type="match status" value="2"/>
</dbReference>
<accession>A0A8J2TL49</accession>
<keyword evidence="3" id="KW-1185">Reference proteome</keyword>
<protein>
    <recommendedName>
        <fullName evidence="4">Amidohydrolase-related domain-containing protein</fullName>
    </recommendedName>
</protein>
<dbReference type="SUPFAM" id="SSF51556">
    <property type="entry name" value="Metallo-dependent hydrolases"/>
    <property type="match status" value="2"/>
</dbReference>
<evidence type="ECO:0008006" key="4">
    <source>
        <dbReference type="Google" id="ProtNLM"/>
    </source>
</evidence>